<evidence type="ECO:0000256" key="1">
    <source>
        <dbReference type="ARBA" id="ARBA00022553"/>
    </source>
</evidence>
<dbReference type="InterPro" id="IPR015943">
    <property type="entry name" value="WD40/YVTN_repeat-like_dom_sf"/>
</dbReference>
<dbReference type="InterPro" id="IPR001680">
    <property type="entry name" value="WD40_rpt"/>
</dbReference>
<dbReference type="EMBL" id="DF973708">
    <property type="protein sequence ID" value="GAU38264.1"/>
    <property type="molecule type" value="Genomic_DNA"/>
</dbReference>
<gene>
    <name evidence="5" type="ORF">TSUD_119440</name>
</gene>
<keyword evidence="3" id="KW-0677">Repeat</keyword>
<evidence type="ECO:0000313" key="6">
    <source>
        <dbReference type="Proteomes" id="UP000242715"/>
    </source>
</evidence>
<dbReference type="PANTHER" id="PTHR14091">
    <property type="entry name" value="PERIODIC TRYPTOPHAN PROTEIN 1"/>
    <property type="match status" value="1"/>
</dbReference>
<dbReference type="Gene3D" id="2.130.10.10">
    <property type="entry name" value="YVTN repeat-like/Quinoprotein amine dehydrogenase"/>
    <property type="match status" value="2"/>
</dbReference>
<evidence type="ECO:0008006" key="7">
    <source>
        <dbReference type="Google" id="ProtNLM"/>
    </source>
</evidence>
<dbReference type="InterPro" id="IPR019775">
    <property type="entry name" value="WD40_repeat_CS"/>
</dbReference>
<dbReference type="InterPro" id="IPR020472">
    <property type="entry name" value="WD40_PAC1"/>
</dbReference>
<feature type="repeat" description="WD" evidence="4">
    <location>
        <begin position="8"/>
        <end position="30"/>
    </location>
</feature>
<dbReference type="AlphaFoldDB" id="A0A2Z6N0H5"/>
<dbReference type="PANTHER" id="PTHR14091:SF0">
    <property type="entry name" value="PERIODIC TRYPTOPHAN PROTEIN 1 HOMOLOG"/>
    <property type="match status" value="1"/>
</dbReference>
<dbReference type="PROSITE" id="PS00678">
    <property type="entry name" value="WD_REPEATS_1"/>
    <property type="match status" value="2"/>
</dbReference>
<reference evidence="6" key="1">
    <citation type="journal article" date="2017" name="Front. Plant Sci.">
        <title>Climate Clever Clovers: New Paradigm to Reduce the Environmental Footprint of Ruminants by Breeding Low Methanogenic Forages Utilizing Haplotype Variation.</title>
        <authorList>
            <person name="Kaur P."/>
            <person name="Appels R."/>
            <person name="Bayer P.E."/>
            <person name="Keeble-Gagnere G."/>
            <person name="Wang J."/>
            <person name="Hirakawa H."/>
            <person name="Shirasawa K."/>
            <person name="Vercoe P."/>
            <person name="Stefanova K."/>
            <person name="Durmic Z."/>
            <person name="Nichols P."/>
            <person name="Revell C."/>
            <person name="Isobe S.N."/>
            <person name="Edwards D."/>
            <person name="Erskine W."/>
        </authorList>
    </citation>
    <scope>NUCLEOTIDE SEQUENCE [LARGE SCALE GENOMIC DNA]</scope>
    <source>
        <strain evidence="6">cv. Daliak</strain>
    </source>
</reference>
<protein>
    <recommendedName>
        <fullName evidence="7">Anaphase-promoting complex subunit 4 WD40 domain-containing protein</fullName>
    </recommendedName>
</protein>
<evidence type="ECO:0000256" key="2">
    <source>
        <dbReference type="ARBA" id="ARBA00022574"/>
    </source>
</evidence>
<proteinExistence type="predicted"/>
<keyword evidence="2 4" id="KW-0853">WD repeat</keyword>
<dbReference type="Proteomes" id="UP000242715">
    <property type="component" value="Unassembled WGS sequence"/>
</dbReference>
<dbReference type="InterPro" id="IPR044285">
    <property type="entry name" value="PWP1"/>
</dbReference>
<dbReference type="OrthoDB" id="270624at2759"/>
<evidence type="ECO:0000313" key="5">
    <source>
        <dbReference type="EMBL" id="GAU38264.1"/>
    </source>
</evidence>
<dbReference type="SMART" id="SM00320">
    <property type="entry name" value="WD40"/>
    <property type="match status" value="4"/>
</dbReference>
<keyword evidence="1" id="KW-0597">Phosphoprotein</keyword>
<dbReference type="PRINTS" id="PR00320">
    <property type="entry name" value="GPROTEINBRPT"/>
</dbReference>
<evidence type="ECO:0000256" key="3">
    <source>
        <dbReference type="ARBA" id="ARBA00022737"/>
    </source>
</evidence>
<dbReference type="PROSITE" id="PS50082">
    <property type="entry name" value="WD_REPEATS_2"/>
    <property type="match status" value="2"/>
</dbReference>
<dbReference type="Pfam" id="PF00400">
    <property type="entry name" value="WD40"/>
    <property type="match status" value="2"/>
</dbReference>
<sequence>MCIYSNCLASVSADNRVKIWDVVTGNCNITMDHHLDEARNKLFKKMVQAVAWNLHTAPWVLLSGSSDGTVASKDTREPLTSFTWPVRAGVKSLAWDPYCGFYFVASLEDGTVEYFDVRMAPASIFTLDAHTKAVTSVSYNQLEHNILATGSLDQTVKVWDLSNNQPTCIASKNPSVGDIFSISFSNDDRFMLAIGGKMGKLHIWDMSHSGIS</sequence>
<dbReference type="GO" id="GO:0006364">
    <property type="term" value="P:rRNA processing"/>
    <property type="evidence" value="ECO:0007669"/>
    <property type="project" value="InterPro"/>
</dbReference>
<evidence type="ECO:0000256" key="4">
    <source>
        <dbReference type="PROSITE-ProRule" id="PRU00221"/>
    </source>
</evidence>
<name>A0A2Z6N0H5_TRISU</name>
<dbReference type="SUPFAM" id="SSF50978">
    <property type="entry name" value="WD40 repeat-like"/>
    <property type="match status" value="1"/>
</dbReference>
<dbReference type="GO" id="GO:0005634">
    <property type="term" value="C:nucleus"/>
    <property type="evidence" value="ECO:0007669"/>
    <property type="project" value="TreeGrafter"/>
</dbReference>
<feature type="repeat" description="WD" evidence="4">
    <location>
        <begin position="127"/>
        <end position="169"/>
    </location>
</feature>
<dbReference type="InterPro" id="IPR036322">
    <property type="entry name" value="WD40_repeat_dom_sf"/>
</dbReference>
<accession>A0A2Z6N0H5</accession>
<organism evidence="5 6">
    <name type="scientific">Trifolium subterraneum</name>
    <name type="common">Subterranean clover</name>
    <dbReference type="NCBI Taxonomy" id="3900"/>
    <lineage>
        <taxon>Eukaryota</taxon>
        <taxon>Viridiplantae</taxon>
        <taxon>Streptophyta</taxon>
        <taxon>Embryophyta</taxon>
        <taxon>Tracheophyta</taxon>
        <taxon>Spermatophyta</taxon>
        <taxon>Magnoliopsida</taxon>
        <taxon>eudicotyledons</taxon>
        <taxon>Gunneridae</taxon>
        <taxon>Pentapetalae</taxon>
        <taxon>rosids</taxon>
        <taxon>fabids</taxon>
        <taxon>Fabales</taxon>
        <taxon>Fabaceae</taxon>
        <taxon>Papilionoideae</taxon>
        <taxon>50 kb inversion clade</taxon>
        <taxon>NPAAA clade</taxon>
        <taxon>Hologalegina</taxon>
        <taxon>IRL clade</taxon>
        <taxon>Trifolieae</taxon>
        <taxon>Trifolium</taxon>
    </lineage>
</organism>
<dbReference type="PROSITE" id="PS50294">
    <property type="entry name" value="WD_REPEATS_REGION"/>
    <property type="match status" value="1"/>
</dbReference>
<keyword evidence="6" id="KW-1185">Reference proteome</keyword>